<sequence>MVNKTATCWEWTGHCKRNGYGEFDRGYAHRASWKLNTGQDPAAQVLHKCDNRKCVRIDHLFLGSIADNMRDKQLKGRAANKLTPEEVSEIRSSQGTQEDIGLRYDVDRTTIGRIIRRQTWSHVS</sequence>
<dbReference type="InterPro" id="IPR044930">
    <property type="entry name" value="Homing_endonuclease_His-Me"/>
</dbReference>
<keyword evidence="2" id="KW-0378">Hydrolase</keyword>
<accession>A0A973WQ56</accession>
<dbReference type="InterPro" id="IPR003615">
    <property type="entry name" value="HNH_nuc"/>
</dbReference>
<reference evidence="2" key="1">
    <citation type="submission" date="2020-06" db="EMBL/GenBank/DDBJ databases">
        <title>Whole Genome Sequence of Bradyrhizobium sp. Strain 66S1MB.</title>
        <authorList>
            <person name="Bromfield E."/>
            <person name="Cloutier S."/>
        </authorList>
    </citation>
    <scope>NUCLEOTIDE SEQUENCE</scope>
    <source>
        <strain evidence="2">66S1MB</strain>
    </source>
</reference>
<keyword evidence="2" id="KW-0540">Nuclease</keyword>
<dbReference type="GO" id="GO:0004519">
    <property type="term" value="F:endonuclease activity"/>
    <property type="evidence" value="ECO:0007669"/>
    <property type="project" value="UniProtKB-KW"/>
</dbReference>
<dbReference type="Pfam" id="PF13392">
    <property type="entry name" value="HNH_3"/>
    <property type="match status" value="1"/>
</dbReference>
<dbReference type="EMBL" id="JABWSX010000001">
    <property type="protein sequence ID" value="NVL07772.1"/>
    <property type="molecule type" value="Genomic_DNA"/>
</dbReference>
<dbReference type="Gene3D" id="3.90.75.10">
    <property type="entry name" value="Homing Intron 3 (I-ppo) Encoded Endonuclease, Chain A"/>
    <property type="match status" value="1"/>
</dbReference>
<dbReference type="InterPro" id="IPR044925">
    <property type="entry name" value="His-Me_finger_sf"/>
</dbReference>
<comment type="caution">
    <text evidence="2">The sequence shown here is derived from an EMBL/GenBank/DDBJ whole genome shotgun (WGS) entry which is preliminary data.</text>
</comment>
<organism evidence="2">
    <name type="scientific">Bradyrhizobium quebecense</name>
    <dbReference type="NCBI Taxonomy" id="2748629"/>
    <lineage>
        <taxon>Bacteria</taxon>
        <taxon>Pseudomonadati</taxon>
        <taxon>Pseudomonadota</taxon>
        <taxon>Alphaproteobacteria</taxon>
        <taxon>Hyphomicrobiales</taxon>
        <taxon>Nitrobacteraceae</taxon>
        <taxon>Bradyrhizobium</taxon>
    </lineage>
</organism>
<evidence type="ECO:0000259" key="1">
    <source>
        <dbReference type="Pfam" id="PF13392"/>
    </source>
</evidence>
<keyword evidence="2" id="KW-0255">Endonuclease</keyword>
<protein>
    <submittedName>
        <fullName evidence="2">HNH endonuclease</fullName>
    </submittedName>
</protein>
<dbReference type="SUPFAM" id="SSF54060">
    <property type="entry name" value="His-Me finger endonucleases"/>
    <property type="match status" value="1"/>
</dbReference>
<gene>
    <name evidence="2" type="ORF">HU230_18895</name>
</gene>
<name>A0A973WQ56_9BRAD</name>
<feature type="domain" description="HNH nuclease" evidence="1">
    <location>
        <begin position="27"/>
        <end position="70"/>
    </location>
</feature>
<dbReference type="AlphaFoldDB" id="A0A973WQ56"/>
<evidence type="ECO:0000313" key="2">
    <source>
        <dbReference type="EMBL" id="NVL07772.1"/>
    </source>
</evidence>
<proteinExistence type="predicted"/>